<reference evidence="2" key="1">
    <citation type="journal article" date="2020" name="Cell">
        <title>Large-Scale Comparative Analyses of Tick Genomes Elucidate Their Genetic Diversity and Vector Capacities.</title>
        <authorList>
            <consortium name="Tick Genome and Microbiome Consortium (TIGMIC)"/>
            <person name="Jia N."/>
            <person name="Wang J."/>
            <person name="Shi W."/>
            <person name="Du L."/>
            <person name="Sun Y."/>
            <person name="Zhan W."/>
            <person name="Jiang J.F."/>
            <person name="Wang Q."/>
            <person name="Zhang B."/>
            <person name="Ji P."/>
            <person name="Bell-Sakyi L."/>
            <person name="Cui X.M."/>
            <person name="Yuan T.T."/>
            <person name="Jiang B.G."/>
            <person name="Yang W.F."/>
            <person name="Lam T.T."/>
            <person name="Chang Q.C."/>
            <person name="Ding S.J."/>
            <person name="Wang X.J."/>
            <person name="Zhu J.G."/>
            <person name="Ruan X.D."/>
            <person name="Zhao L."/>
            <person name="Wei J.T."/>
            <person name="Ye R.Z."/>
            <person name="Que T.C."/>
            <person name="Du C.H."/>
            <person name="Zhou Y.H."/>
            <person name="Cheng J.X."/>
            <person name="Dai P.F."/>
            <person name="Guo W.B."/>
            <person name="Han X.H."/>
            <person name="Huang E.J."/>
            <person name="Li L.F."/>
            <person name="Wei W."/>
            <person name="Gao Y.C."/>
            <person name="Liu J.Z."/>
            <person name="Shao H.Z."/>
            <person name="Wang X."/>
            <person name="Wang C.C."/>
            <person name="Yang T.C."/>
            <person name="Huo Q.B."/>
            <person name="Li W."/>
            <person name="Chen H.Y."/>
            <person name="Chen S.E."/>
            <person name="Zhou L.G."/>
            <person name="Ni X.B."/>
            <person name="Tian J.H."/>
            <person name="Sheng Y."/>
            <person name="Liu T."/>
            <person name="Pan Y.S."/>
            <person name="Xia L.Y."/>
            <person name="Li J."/>
            <person name="Zhao F."/>
            <person name="Cao W.C."/>
        </authorList>
    </citation>
    <scope>NUCLEOTIDE SEQUENCE</scope>
    <source>
        <strain evidence="2">Rsan-2018</strain>
    </source>
</reference>
<evidence type="ECO:0000313" key="2">
    <source>
        <dbReference type="EMBL" id="KAH7972003.1"/>
    </source>
</evidence>
<evidence type="ECO:0000313" key="3">
    <source>
        <dbReference type="Proteomes" id="UP000821837"/>
    </source>
</evidence>
<feature type="compositionally biased region" description="Basic and acidic residues" evidence="1">
    <location>
        <begin position="117"/>
        <end position="131"/>
    </location>
</feature>
<accession>A0A9D4T555</accession>
<feature type="region of interest" description="Disordered" evidence="1">
    <location>
        <begin position="93"/>
        <end position="150"/>
    </location>
</feature>
<protein>
    <submittedName>
        <fullName evidence="2">Uncharacterized protein</fullName>
    </submittedName>
</protein>
<sequence length="150" mass="17484">MPGRSTSAVITFEGPRVPFYAKLGCTLSHCRRYKTSVQYCRSCEEIGYRQDVCPNPNDDIFDNCGEQNADPNNHKCELEYKLCGMPHETASREYRWKLKPAPPPLRVSQRMRPNRKGYPDPSRDRDRREEDGASPEQRQRTWSPTMSRSR</sequence>
<feature type="compositionally biased region" description="Polar residues" evidence="1">
    <location>
        <begin position="140"/>
        <end position="150"/>
    </location>
</feature>
<reference evidence="2" key="2">
    <citation type="submission" date="2021-09" db="EMBL/GenBank/DDBJ databases">
        <authorList>
            <person name="Jia N."/>
            <person name="Wang J."/>
            <person name="Shi W."/>
            <person name="Du L."/>
            <person name="Sun Y."/>
            <person name="Zhan W."/>
            <person name="Jiang J."/>
            <person name="Wang Q."/>
            <person name="Zhang B."/>
            <person name="Ji P."/>
            <person name="Sakyi L.B."/>
            <person name="Cui X."/>
            <person name="Yuan T."/>
            <person name="Jiang B."/>
            <person name="Yang W."/>
            <person name="Lam T.T.-Y."/>
            <person name="Chang Q."/>
            <person name="Ding S."/>
            <person name="Wang X."/>
            <person name="Zhu J."/>
            <person name="Ruan X."/>
            <person name="Zhao L."/>
            <person name="Wei J."/>
            <person name="Que T."/>
            <person name="Du C."/>
            <person name="Cheng J."/>
            <person name="Dai P."/>
            <person name="Han X."/>
            <person name="Huang E."/>
            <person name="Gao Y."/>
            <person name="Liu J."/>
            <person name="Shao H."/>
            <person name="Ye R."/>
            <person name="Li L."/>
            <person name="Wei W."/>
            <person name="Wang X."/>
            <person name="Wang C."/>
            <person name="Huo Q."/>
            <person name="Li W."/>
            <person name="Guo W."/>
            <person name="Chen H."/>
            <person name="Chen S."/>
            <person name="Zhou L."/>
            <person name="Zhou L."/>
            <person name="Ni X."/>
            <person name="Tian J."/>
            <person name="Zhou Y."/>
            <person name="Sheng Y."/>
            <person name="Liu T."/>
            <person name="Pan Y."/>
            <person name="Xia L."/>
            <person name="Li J."/>
            <person name="Zhao F."/>
            <person name="Cao W."/>
        </authorList>
    </citation>
    <scope>NUCLEOTIDE SEQUENCE</scope>
    <source>
        <strain evidence="2">Rsan-2018</strain>
        <tissue evidence="2">Larvae</tissue>
    </source>
</reference>
<proteinExistence type="predicted"/>
<comment type="caution">
    <text evidence="2">The sequence shown here is derived from an EMBL/GenBank/DDBJ whole genome shotgun (WGS) entry which is preliminary data.</text>
</comment>
<dbReference type="EMBL" id="JABSTV010001247">
    <property type="protein sequence ID" value="KAH7972003.1"/>
    <property type="molecule type" value="Genomic_DNA"/>
</dbReference>
<dbReference type="Proteomes" id="UP000821837">
    <property type="component" value="Chromosome 11"/>
</dbReference>
<gene>
    <name evidence="2" type="ORF">HPB52_004991</name>
</gene>
<dbReference type="AlphaFoldDB" id="A0A9D4T555"/>
<evidence type="ECO:0000256" key="1">
    <source>
        <dbReference type="SAM" id="MobiDB-lite"/>
    </source>
</evidence>
<keyword evidence="3" id="KW-1185">Reference proteome</keyword>
<organism evidence="2 3">
    <name type="scientific">Rhipicephalus sanguineus</name>
    <name type="common">Brown dog tick</name>
    <name type="synonym">Ixodes sanguineus</name>
    <dbReference type="NCBI Taxonomy" id="34632"/>
    <lineage>
        <taxon>Eukaryota</taxon>
        <taxon>Metazoa</taxon>
        <taxon>Ecdysozoa</taxon>
        <taxon>Arthropoda</taxon>
        <taxon>Chelicerata</taxon>
        <taxon>Arachnida</taxon>
        <taxon>Acari</taxon>
        <taxon>Parasitiformes</taxon>
        <taxon>Ixodida</taxon>
        <taxon>Ixodoidea</taxon>
        <taxon>Ixodidae</taxon>
        <taxon>Rhipicephalinae</taxon>
        <taxon>Rhipicephalus</taxon>
        <taxon>Rhipicephalus</taxon>
    </lineage>
</organism>
<name>A0A9D4T555_RHISA</name>